<gene>
    <name evidence="2" type="ORF">ACFFQA_07135</name>
</gene>
<dbReference type="Proteomes" id="UP001589693">
    <property type="component" value="Unassembled WGS sequence"/>
</dbReference>
<evidence type="ECO:0000256" key="1">
    <source>
        <dbReference type="SAM" id="SignalP"/>
    </source>
</evidence>
<keyword evidence="3" id="KW-1185">Reference proteome</keyword>
<feature type="chain" id="PRO_5046240569" description="DUF732 domain-containing protein" evidence="1">
    <location>
        <begin position="35"/>
        <end position="107"/>
    </location>
</feature>
<comment type="caution">
    <text evidence="2">The sequence shown here is derived from an EMBL/GenBank/DDBJ whole genome shotgun (WGS) entry which is preliminary data.</text>
</comment>
<organism evidence="2 3">
    <name type="scientific">Allokutzneria oryzae</name>
    <dbReference type="NCBI Taxonomy" id="1378989"/>
    <lineage>
        <taxon>Bacteria</taxon>
        <taxon>Bacillati</taxon>
        <taxon>Actinomycetota</taxon>
        <taxon>Actinomycetes</taxon>
        <taxon>Pseudonocardiales</taxon>
        <taxon>Pseudonocardiaceae</taxon>
        <taxon>Allokutzneria</taxon>
    </lineage>
</organism>
<accession>A0ABV5ZVF4</accession>
<evidence type="ECO:0000313" key="2">
    <source>
        <dbReference type="EMBL" id="MFB9903706.1"/>
    </source>
</evidence>
<reference evidence="2 3" key="1">
    <citation type="submission" date="2024-09" db="EMBL/GenBank/DDBJ databases">
        <authorList>
            <person name="Sun Q."/>
            <person name="Mori K."/>
        </authorList>
    </citation>
    <scope>NUCLEOTIDE SEQUENCE [LARGE SCALE GENOMIC DNA]</scope>
    <source>
        <strain evidence="2 3">TBRC 7907</strain>
    </source>
</reference>
<proteinExistence type="predicted"/>
<dbReference type="EMBL" id="JBHLZU010000006">
    <property type="protein sequence ID" value="MFB9903706.1"/>
    <property type="molecule type" value="Genomic_DNA"/>
</dbReference>
<evidence type="ECO:0008006" key="4">
    <source>
        <dbReference type="Google" id="ProtNLM"/>
    </source>
</evidence>
<keyword evidence="1" id="KW-0732">Signal</keyword>
<dbReference type="RefSeq" id="WP_377850862.1">
    <property type="nucleotide sequence ID" value="NZ_JBHLZU010000006.1"/>
</dbReference>
<feature type="signal peptide" evidence="1">
    <location>
        <begin position="1"/>
        <end position="34"/>
    </location>
</feature>
<protein>
    <recommendedName>
        <fullName evidence="4">DUF732 domain-containing protein</fullName>
    </recommendedName>
</protein>
<sequence length="107" mass="11364">MDKPSRAPKSRAVAVLTGLVTAAAASVLAIPAHASAVFPYYYGGQGYSADYSAAFNYAAADAARKLAHHEYAELVNCVNPSLLSATPINQSGIWKFDLRHRATCTPH</sequence>
<evidence type="ECO:0000313" key="3">
    <source>
        <dbReference type="Proteomes" id="UP001589693"/>
    </source>
</evidence>
<name>A0ABV5ZVF4_9PSEU</name>